<name>A0A5U9I8C5_SALET</name>
<organism evidence="1">
    <name type="scientific">Salmonella enterica subsp. enterica serovar Saintpaul</name>
    <dbReference type="NCBI Taxonomy" id="90105"/>
    <lineage>
        <taxon>Bacteria</taxon>
        <taxon>Pseudomonadati</taxon>
        <taxon>Pseudomonadota</taxon>
        <taxon>Gammaproteobacteria</taxon>
        <taxon>Enterobacterales</taxon>
        <taxon>Enterobacteriaceae</taxon>
        <taxon>Salmonella</taxon>
    </lineage>
</organism>
<accession>A0A5U9I8C5</accession>
<reference evidence="1" key="1">
    <citation type="submission" date="2018-07" db="EMBL/GenBank/DDBJ databases">
        <authorList>
            <person name="Ashton P.M."/>
            <person name="Dallman T."/>
            <person name="Nair S."/>
            <person name="De Pinna E."/>
            <person name="Peters T."/>
            <person name="Grant K."/>
        </authorList>
    </citation>
    <scope>NUCLEOTIDE SEQUENCE</scope>
    <source>
        <strain evidence="1">152466</strain>
    </source>
</reference>
<protein>
    <submittedName>
        <fullName evidence="1">Uncharacterized protein</fullName>
    </submittedName>
</protein>
<comment type="caution">
    <text evidence="1">The sequence shown here is derived from an EMBL/GenBank/DDBJ whole genome shotgun (WGS) entry which is preliminary data.</text>
</comment>
<dbReference type="AlphaFoldDB" id="A0A5U9I8C5"/>
<gene>
    <name evidence="1" type="ORF">DRT62_16755</name>
</gene>
<evidence type="ECO:0000313" key="1">
    <source>
        <dbReference type="EMBL" id="EBS2301358.1"/>
    </source>
</evidence>
<proteinExistence type="predicted"/>
<dbReference type="EMBL" id="AAGUVH010000025">
    <property type="protein sequence ID" value="EBS2301358.1"/>
    <property type="molecule type" value="Genomic_DNA"/>
</dbReference>
<sequence length="81" mass="9163">MLLDNEKISSEAEFNAVCSMIGKPFERVSEYIQRNYYMSDALNLSLTSGKRDQALHKINNIKEVTTIINNAVKSTVPEINI</sequence>